<reference evidence="2 3" key="1">
    <citation type="submission" date="2017-06" db="EMBL/GenBank/DDBJ databases">
        <title>A platform for efficient transgenesis in Macrostomum lignano, a flatworm model organism for stem cell research.</title>
        <authorList>
            <person name="Berezikov E."/>
        </authorList>
    </citation>
    <scope>NUCLEOTIDE SEQUENCE [LARGE SCALE GENOMIC DNA]</scope>
    <source>
        <strain evidence="2">DV1</strain>
        <tissue evidence="2">Whole organism</tissue>
    </source>
</reference>
<evidence type="ECO:0000313" key="2">
    <source>
        <dbReference type="EMBL" id="PAA78348.1"/>
    </source>
</evidence>
<protein>
    <recommendedName>
        <fullName evidence="1">VWFA domain-containing protein</fullName>
    </recommendedName>
</protein>
<sequence>MAHPGLMPLDLAFSFDTTGSMCSVLDEVRKNIAEMLERLSVDIPEIRVALIAHGDYGDIYETEIRDFGTSTADLVKFAKTVSSTGGSDRPECYELVLQQARTHLTWRKNSTRALVLIGDSYPHEVGSSRNKYSIDWKAEVELLRQLGVTVYCVQCRSADDQATRFMDHVAKVTAGLRLPLAEIRGVRDFLMAIAYRECSSDALQDIYEHEVRTRDGPALPGDVSRMLGLVKRASATSAAGSTKAAATVSSATKTIKAKMAKVATKRTPVKAKKTTKITAVATKSINPRTKSVKTCSTKKLPTSTASISWSPWRLVGQPGRVNGLSWQQFGSGSVRQFLTRSSGGGQRAVELAVQPRPGARRFPLFGRVLSLKAGSRLRHGLSAVTFGRLLSGRPTVRAQLLRVLSQGMRVFARISSAEATGADPKLLPRLVKAASYAWNSGRSTRCAGVFVSVSERSLC</sequence>
<feature type="domain" description="VWFA" evidence="1">
    <location>
        <begin position="10"/>
        <end position="211"/>
    </location>
</feature>
<keyword evidence="3" id="KW-1185">Reference proteome</keyword>
<dbReference type="STRING" id="282301.A0A267FX01"/>
<dbReference type="Pfam" id="PF00092">
    <property type="entry name" value="VWA"/>
    <property type="match status" value="1"/>
</dbReference>
<organism evidence="2 3">
    <name type="scientific">Macrostomum lignano</name>
    <dbReference type="NCBI Taxonomy" id="282301"/>
    <lineage>
        <taxon>Eukaryota</taxon>
        <taxon>Metazoa</taxon>
        <taxon>Spiralia</taxon>
        <taxon>Lophotrochozoa</taxon>
        <taxon>Platyhelminthes</taxon>
        <taxon>Rhabditophora</taxon>
        <taxon>Macrostomorpha</taxon>
        <taxon>Macrostomida</taxon>
        <taxon>Macrostomidae</taxon>
        <taxon>Macrostomum</taxon>
    </lineage>
</organism>
<name>A0A267FX01_9PLAT</name>
<dbReference type="OrthoDB" id="20889at2759"/>
<dbReference type="CDD" id="cd00198">
    <property type="entry name" value="vWFA"/>
    <property type="match status" value="1"/>
</dbReference>
<dbReference type="SMART" id="SM00327">
    <property type="entry name" value="VWA"/>
    <property type="match status" value="1"/>
</dbReference>
<dbReference type="InterPro" id="IPR002035">
    <property type="entry name" value="VWF_A"/>
</dbReference>
<dbReference type="PROSITE" id="PS50234">
    <property type="entry name" value="VWFA"/>
    <property type="match status" value="1"/>
</dbReference>
<proteinExistence type="predicted"/>
<evidence type="ECO:0000259" key="1">
    <source>
        <dbReference type="PROSITE" id="PS50234"/>
    </source>
</evidence>
<accession>A0A267FX01</accession>
<dbReference type="SUPFAM" id="SSF53300">
    <property type="entry name" value="vWA-like"/>
    <property type="match status" value="1"/>
</dbReference>
<dbReference type="Proteomes" id="UP000215902">
    <property type="component" value="Unassembled WGS sequence"/>
</dbReference>
<evidence type="ECO:0000313" key="3">
    <source>
        <dbReference type="Proteomes" id="UP000215902"/>
    </source>
</evidence>
<dbReference type="AlphaFoldDB" id="A0A267FX01"/>
<dbReference type="InterPro" id="IPR036465">
    <property type="entry name" value="vWFA_dom_sf"/>
</dbReference>
<dbReference type="EMBL" id="NIVC01000694">
    <property type="protein sequence ID" value="PAA78348.1"/>
    <property type="molecule type" value="Genomic_DNA"/>
</dbReference>
<gene>
    <name evidence="2" type="ORF">BOX15_Mlig004827g2</name>
</gene>
<dbReference type="Gene3D" id="3.40.50.410">
    <property type="entry name" value="von Willebrand factor, type A domain"/>
    <property type="match status" value="1"/>
</dbReference>
<comment type="caution">
    <text evidence="2">The sequence shown here is derived from an EMBL/GenBank/DDBJ whole genome shotgun (WGS) entry which is preliminary data.</text>
</comment>
<dbReference type="PANTHER" id="PTHR47824">
    <property type="entry name" value="UBIQUITIN-LIKE DOMAIN-CONTAINING PROTEIN"/>
    <property type="match status" value="1"/>
</dbReference>
<dbReference type="PANTHER" id="PTHR47824:SF3">
    <property type="entry name" value="UBIQUITIN-LIKE DOMAIN-CONTAINING PROTEIN"/>
    <property type="match status" value="1"/>
</dbReference>